<evidence type="ECO:0000313" key="2">
    <source>
        <dbReference type="Proteomes" id="UP000075230"/>
    </source>
</evidence>
<protein>
    <submittedName>
        <fullName evidence="1">Phosphotransferase family protein</fullName>
    </submittedName>
</protein>
<dbReference type="VEuPathDB" id="FungiDB:ASPFODRAFT_47669"/>
<reference evidence="2" key="2">
    <citation type="submission" date="2016-02" db="EMBL/GenBank/DDBJ databases">
        <title>Genome sequencing of Aspergillus luchuensis NBRC 4314.</title>
        <authorList>
            <person name="Yamada O."/>
        </authorList>
    </citation>
    <scope>NUCLEOTIDE SEQUENCE [LARGE SCALE GENOMIC DNA]</scope>
    <source>
        <strain evidence="2">RIB 2604</strain>
    </source>
</reference>
<gene>
    <name evidence="1" type="ORF">RIB2604_03301080</name>
</gene>
<evidence type="ECO:0000313" key="1">
    <source>
        <dbReference type="EMBL" id="GAT30136.1"/>
    </source>
</evidence>
<dbReference type="GO" id="GO:0016740">
    <property type="term" value="F:transferase activity"/>
    <property type="evidence" value="ECO:0007669"/>
    <property type="project" value="UniProtKB-KW"/>
</dbReference>
<dbReference type="EMBL" id="BCWF01000032">
    <property type="protein sequence ID" value="GAT30136.1"/>
    <property type="molecule type" value="Genomic_DNA"/>
</dbReference>
<sequence length="85" mass="9785">MKKKNSITTQLDLYLKTIRKWKRPWGEKRICSLYGTPGRSTRVPDHRIGPSETEGIQRISQRTWLAGWHGLYVEIGDCTGVDVVD</sequence>
<reference evidence="1 2" key="1">
    <citation type="journal article" date="2016" name="DNA Res.">
        <title>Genome sequence of Aspergillus luchuensis NBRC 4314.</title>
        <authorList>
            <person name="Yamada O."/>
            <person name="Machida M."/>
            <person name="Hosoyama A."/>
            <person name="Goto M."/>
            <person name="Takahashi T."/>
            <person name="Futagami T."/>
            <person name="Yamagata Y."/>
            <person name="Takeuchi M."/>
            <person name="Kobayashi T."/>
            <person name="Koike H."/>
            <person name="Abe K."/>
            <person name="Asai K."/>
            <person name="Arita M."/>
            <person name="Fujita N."/>
            <person name="Fukuda K."/>
            <person name="Higa K."/>
            <person name="Horikawa H."/>
            <person name="Ishikawa T."/>
            <person name="Jinno K."/>
            <person name="Kato Y."/>
            <person name="Kirimura K."/>
            <person name="Mizutani O."/>
            <person name="Nakasone K."/>
            <person name="Sano M."/>
            <person name="Shiraishi Y."/>
            <person name="Tsukahara M."/>
            <person name="Gomi K."/>
        </authorList>
    </citation>
    <scope>NUCLEOTIDE SEQUENCE [LARGE SCALE GENOMIC DNA]</scope>
    <source>
        <strain evidence="1 2">RIB 2604</strain>
    </source>
</reference>
<name>A0A146FX87_ASPKA</name>
<accession>A0A146FX87</accession>
<comment type="caution">
    <text evidence="1">The sequence shown here is derived from an EMBL/GenBank/DDBJ whole genome shotgun (WGS) entry which is preliminary data.</text>
</comment>
<dbReference type="Proteomes" id="UP000075230">
    <property type="component" value="Unassembled WGS sequence"/>
</dbReference>
<dbReference type="AlphaFoldDB" id="A0A146FX87"/>
<keyword evidence="1" id="KW-0808">Transferase</keyword>
<organism evidence="1 2">
    <name type="scientific">Aspergillus kawachii</name>
    <name type="common">White koji mold</name>
    <name type="synonym">Aspergillus awamori var. kawachi</name>
    <dbReference type="NCBI Taxonomy" id="1069201"/>
    <lineage>
        <taxon>Eukaryota</taxon>
        <taxon>Fungi</taxon>
        <taxon>Dikarya</taxon>
        <taxon>Ascomycota</taxon>
        <taxon>Pezizomycotina</taxon>
        <taxon>Eurotiomycetes</taxon>
        <taxon>Eurotiomycetidae</taxon>
        <taxon>Eurotiales</taxon>
        <taxon>Aspergillaceae</taxon>
        <taxon>Aspergillus</taxon>
        <taxon>Aspergillus subgen. Circumdati</taxon>
    </lineage>
</organism>
<proteinExistence type="predicted"/>